<dbReference type="AlphaFoldDB" id="A0A421B517"/>
<dbReference type="Pfam" id="PF19409">
    <property type="entry name" value="Thiopep_pre"/>
    <property type="match status" value="1"/>
</dbReference>
<accession>A0A421B517</accession>
<evidence type="ECO:0000313" key="2">
    <source>
        <dbReference type="Proteomes" id="UP000282454"/>
    </source>
</evidence>
<dbReference type="Proteomes" id="UP000282454">
    <property type="component" value="Unassembled WGS sequence"/>
</dbReference>
<comment type="caution">
    <text evidence="1">The sequence shown here is derived from an EMBL/GenBank/DDBJ whole genome shotgun (WGS) entry which is preliminary data.</text>
</comment>
<dbReference type="OrthoDB" id="4246247at2"/>
<reference evidence="1 2" key="1">
    <citation type="submission" date="2018-10" db="EMBL/GenBank/DDBJ databases">
        <title>Genomic Encyclopedia of Archaeal and Bacterial Type Strains, Phase II (KMG-II): from individual species to whole genera.</title>
        <authorList>
            <person name="Goeker M."/>
        </authorList>
    </citation>
    <scope>NUCLEOTIDE SEQUENCE [LARGE SCALE GENOMIC DNA]</scope>
    <source>
        <strain evidence="1 2">DSM 45657</strain>
    </source>
</reference>
<proteinExistence type="predicted"/>
<organism evidence="1 2">
    <name type="scientific">Actinokineospora cianjurensis</name>
    <dbReference type="NCBI Taxonomy" id="585224"/>
    <lineage>
        <taxon>Bacteria</taxon>
        <taxon>Bacillati</taxon>
        <taxon>Actinomycetota</taxon>
        <taxon>Actinomycetes</taxon>
        <taxon>Pseudonocardiales</taxon>
        <taxon>Pseudonocardiaceae</taxon>
        <taxon>Actinokineospora</taxon>
    </lineage>
</organism>
<sequence length="59" mass="6093">MSVPNLDFDLENLPMDVFDLGQNGLTIESLTSGHGMVENGASVPCPSVCSTSTISCSSS</sequence>
<dbReference type="NCBIfam" id="NF033399">
    <property type="entry name" value="thiazolyl_GetA"/>
    <property type="match status" value="1"/>
</dbReference>
<keyword evidence="2" id="KW-1185">Reference proteome</keyword>
<dbReference type="EMBL" id="RCDD01000002">
    <property type="protein sequence ID" value="RLK59477.1"/>
    <property type="molecule type" value="Genomic_DNA"/>
</dbReference>
<dbReference type="RefSeq" id="WP_121392245.1">
    <property type="nucleotide sequence ID" value="NZ_RCDD01000002.1"/>
</dbReference>
<protein>
    <submittedName>
        <fullName evidence="1">Uncharacterized protein</fullName>
    </submittedName>
</protein>
<gene>
    <name evidence="1" type="ORF">CLV68_3966</name>
</gene>
<name>A0A421B517_9PSEU</name>
<evidence type="ECO:0000313" key="1">
    <source>
        <dbReference type="EMBL" id="RLK59477.1"/>
    </source>
</evidence>